<dbReference type="OrthoDB" id="8772402at2"/>
<dbReference type="Pfam" id="PF04402">
    <property type="entry name" value="SIMPL"/>
    <property type="match status" value="1"/>
</dbReference>
<dbReference type="Proteomes" id="UP000297258">
    <property type="component" value="Unassembled WGS sequence"/>
</dbReference>
<dbReference type="AlphaFoldDB" id="A0A4Y9SYJ0"/>
<evidence type="ECO:0000256" key="1">
    <source>
        <dbReference type="SAM" id="SignalP"/>
    </source>
</evidence>
<keyword evidence="3" id="KW-1185">Reference proteome</keyword>
<organism evidence="2 3">
    <name type="scientific">Massilia horti</name>
    <dbReference type="NCBI Taxonomy" id="2562153"/>
    <lineage>
        <taxon>Bacteria</taxon>
        <taxon>Pseudomonadati</taxon>
        <taxon>Pseudomonadota</taxon>
        <taxon>Betaproteobacteria</taxon>
        <taxon>Burkholderiales</taxon>
        <taxon>Oxalobacteraceae</taxon>
        <taxon>Telluria group</taxon>
        <taxon>Massilia</taxon>
    </lineage>
</organism>
<feature type="signal peptide" evidence="1">
    <location>
        <begin position="1"/>
        <end position="21"/>
    </location>
</feature>
<evidence type="ECO:0000313" key="2">
    <source>
        <dbReference type="EMBL" id="TFW31714.1"/>
    </source>
</evidence>
<dbReference type="EMBL" id="SPUM01000083">
    <property type="protein sequence ID" value="TFW31714.1"/>
    <property type="molecule type" value="Genomic_DNA"/>
</dbReference>
<dbReference type="PANTHER" id="PTHR34387">
    <property type="entry name" value="SLR1258 PROTEIN"/>
    <property type="match status" value="1"/>
</dbReference>
<dbReference type="GO" id="GO:0006974">
    <property type="term" value="P:DNA damage response"/>
    <property type="evidence" value="ECO:0007669"/>
    <property type="project" value="TreeGrafter"/>
</dbReference>
<dbReference type="PANTHER" id="PTHR34387:SF2">
    <property type="entry name" value="SLR1258 PROTEIN"/>
    <property type="match status" value="1"/>
</dbReference>
<dbReference type="InterPro" id="IPR052022">
    <property type="entry name" value="26kDa_periplasmic_antigen"/>
</dbReference>
<gene>
    <name evidence="2" type="ORF">E4O92_12930</name>
</gene>
<dbReference type="PROSITE" id="PS51257">
    <property type="entry name" value="PROKAR_LIPOPROTEIN"/>
    <property type="match status" value="1"/>
</dbReference>
<feature type="chain" id="PRO_5021397220" evidence="1">
    <location>
        <begin position="22"/>
        <end position="253"/>
    </location>
</feature>
<protein>
    <submittedName>
        <fullName evidence="2">DUF541 domain-containing protein</fullName>
    </submittedName>
</protein>
<evidence type="ECO:0000313" key="3">
    <source>
        <dbReference type="Proteomes" id="UP000297258"/>
    </source>
</evidence>
<proteinExistence type="predicted"/>
<sequence length="253" mass="27652">MSRMKMFLLAGLILGCAAAQAQTGPAAATSGTMVIVPAHGEVKHPNDQAVLVLSVEEFDKDKTAAAARVNQKMKQGVEIVRREDPQADLKTQGYFTMPVYPENPPQPLTQPGAKRLPIGWRVGQYLEVKTTNLNNLPRTAAAAQKLLQINSLEFGLSPELARRLDDQRIAATYRNLNERIASIANAMGRKVTDAVIDTVDFEASGRYMAEAAAAPMQMRAQFGKRGMDEVPEPSFEPGETTLQMNVVGKVRFK</sequence>
<name>A0A4Y9SYJ0_9BURK</name>
<dbReference type="Gene3D" id="3.30.110.170">
    <property type="entry name" value="Protein of unknown function (DUF541), domain 1"/>
    <property type="match status" value="1"/>
</dbReference>
<accession>A0A4Y9SYJ0</accession>
<reference evidence="2 3" key="1">
    <citation type="submission" date="2019-03" db="EMBL/GenBank/DDBJ databases">
        <title>Draft genome of Massilia hortus sp. nov., a novel bacterial species of the Oxalobacteraceae family.</title>
        <authorList>
            <person name="Peta V."/>
            <person name="Raths R."/>
            <person name="Bucking H."/>
        </authorList>
    </citation>
    <scope>NUCLEOTIDE SEQUENCE [LARGE SCALE GENOMIC DNA]</scope>
    <source>
        <strain evidence="2 3">ONC3</strain>
    </source>
</reference>
<comment type="caution">
    <text evidence="2">The sequence shown here is derived from an EMBL/GenBank/DDBJ whole genome shotgun (WGS) entry which is preliminary data.</text>
</comment>
<dbReference type="Gene3D" id="3.30.70.2970">
    <property type="entry name" value="Protein of unknown function (DUF541), domain 2"/>
    <property type="match status" value="1"/>
</dbReference>
<keyword evidence="1" id="KW-0732">Signal</keyword>
<dbReference type="RefSeq" id="WP_135190188.1">
    <property type="nucleotide sequence ID" value="NZ_SPUM01000083.1"/>
</dbReference>
<dbReference type="InterPro" id="IPR007497">
    <property type="entry name" value="SIMPL/DUF541"/>
</dbReference>